<accession>A0A151HAF5</accession>
<dbReference type="AlphaFoldDB" id="A0A151HAF5"/>
<dbReference type="Proteomes" id="UP000075225">
    <property type="component" value="Unassembled WGS sequence"/>
</dbReference>
<name>A0A151HAF5_TOXGO</name>
<feature type="compositionally biased region" description="Basic and acidic residues" evidence="1">
    <location>
        <begin position="7"/>
        <end position="36"/>
    </location>
</feature>
<dbReference type="VEuPathDB" id="ToxoDB:TGPRC2_425550"/>
<protein>
    <submittedName>
        <fullName evidence="2">Uncharacterized protein</fullName>
    </submittedName>
</protein>
<feature type="region of interest" description="Disordered" evidence="1">
    <location>
        <begin position="1"/>
        <end position="121"/>
    </location>
</feature>
<feature type="compositionally biased region" description="Low complexity" evidence="1">
    <location>
        <begin position="93"/>
        <end position="106"/>
    </location>
</feature>
<comment type="caution">
    <text evidence="2">The sequence shown here is derived from an EMBL/GenBank/DDBJ whole genome shotgun (WGS) entry which is preliminary data.</text>
</comment>
<organism evidence="2 3">
    <name type="scientific">Toxoplasma gondii TgCatPRC2</name>
    <dbReference type="NCBI Taxonomy" id="1130821"/>
    <lineage>
        <taxon>Eukaryota</taxon>
        <taxon>Sar</taxon>
        <taxon>Alveolata</taxon>
        <taxon>Apicomplexa</taxon>
        <taxon>Conoidasida</taxon>
        <taxon>Coccidia</taxon>
        <taxon>Eucoccidiorida</taxon>
        <taxon>Eimeriorina</taxon>
        <taxon>Sarcocystidae</taxon>
        <taxon>Toxoplasma</taxon>
    </lineage>
</organism>
<evidence type="ECO:0000256" key="1">
    <source>
        <dbReference type="SAM" id="MobiDB-lite"/>
    </source>
</evidence>
<dbReference type="EMBL" id="AHZP02001733">
    <property type="protein sequence ID" value="KYK66328.1"/>
    <property type="molecule type" value="Genomic_DNA"/>
</dbReference>
<sequence>MFPKYPQIERSEVKQLSESGGKDDAAVSSSLREKARPSRSPGVAPPAVEARRRRSGSVPSDGASLKAGGNDERAWGLPGAKKLRANLGGAGQNGLLRRFGEAGEATEAPREAPREGLSAAS</sequence>
<gene>
    <name evidence="2" type="ORF">TGPRC2_425550</name>
</gene>
<reference evidence="3" key="1">
    <citation type="submission" date="2016-03" db="EMBL/GenBank/DDBJ databases">
        <authorList>
            <person name="Sibley D."/>
            <person name="Venepally P."/>
            <person name="Karamycheva S."/>
            <person name="Hadjithomas M."/>
            <person name="Khan A."/>
            <person name="Brunk B."/>
            <person name="Roos D."/>
            <person name="Caler E."/>
            <person name="Lorenzi H."/>
        </authorList>
    </citation>
    <scope>NUCLEOTIDE SEQUENCE [LARGE SCALE GENOMIC DNA]</scope>
    <source>
        <strain evidence="3">TgCatPRC2</strain>
    </source>
</reference>
<evidence type="ECO:0000313" key="3">
    <source>
        <dbReference type="Proteomes" id="UP000075225"/>
    </source>
</evidence>
<proteinExistence type="predicted"/>
<evidence type="ECO:0000313" key="2">
    <source>
        <dbReference type="EMBL" id="KYK66328.1"/>
    </source>
</evidence>